<dbReference type="Proteomes" id="UP000008366">
    <property type="component" value="Unassembled WGS sequence"/>
</dbReference>
<feature type="compositionally biased region" description="Gly residues" evidence="1">
    <location>
        <begin position="46"/>
        <end position="56"/>
    </location>
</feature>
<evidence type="ECO:0000313" key="3">
    <source>
        <dbReference type="Proteomes" id="UP000008366"/>
    </source>
</evidence>
<organism evidence="2 3">
    <name type="scientific">Kineosphaera limosa NBRC 100340</name>
    <dbReference type="NCBI Taxonomy" id="1184609"/>
    <lineage>
        <taxon>Bacteria</taxon>
        <taxon>Bacillati</taxon>
        <taxon>Actinomycetota</taxon>
        <taxon>Actinomycetes</taxon>
        <taxon>Micrococcales</taxon>
        <taxon>Dermatophilaceae</taxon>
        <taxon>Kineosphaera</taxon>
    </lineage>
</organism>
<dbReference type="AlphaFoldDB" id="K6VMD9"/>
<feature type="region of interest" description="Disordered" evidence="1">
    <location>
        <begin position="1"/>
        <end position="99"/>
    </location>
</feature>
<evidence type="ECO:0000256" key="1">
    <source>
        <dbReference type="SAM" id="MobiDB-lite"/>
    </source>
</evidence>
<dbReference type="EMBL" id="BAHD01000066">
    <property type="protein sequence ID" value="GAB97373.1"/>
    <property type="molecule type" value="Genomic_DNA"/>
</dbReference>
<reference evidence="2 3" key="1">
    <citation type="submission" date="2012-08" db="EMBL/GenBank/DDBJ databases">
        <title>Whole genome shotgun sequence of Kineosphaera limosa NBRC 100340.</title>
        <authorList>
            <person name="Yoshida I."/>
            <person name="Isaki S."/>
            <person name="Hosoyama A."/>
            <person name="Tsuchikane K."/>
            <person name="Katsumata H."/>
            <person name="Ando Y."/>
            <person name="Ohji S."/>
            <person name="Hamada M."/>
            <person name="Tamura T."/>
            <person name="Yamazoe A."/>
            <person name="Yamazaki S."/>
            <person name="Fujita N."/>
        </authorList>
    </citation>
    <scope>NUCLEOTIDE SEQUENCE [LARGE SCALE GENOMIC DNA]</scope>
    <source>
        <strain evidence="2 3">NBRC 100340</strain>
    </source>
</reference>
<gene>
    <name evidence="2" type="ORF">KILIM_066_00140</name>
</gene>
<feature type="compositionally biased region" description="Polar residues" evidence="1">
    <location>
        <begin position="31"/>
        <end position="41"/>
    </location>
</feature>
<sequence length="99" mass="9694">MPPPVKTPTGARREPATLPPTVALPALGCGRNSTRRQGAQPSATAGLGGGATGGESGARKGTQRWAGLACGGRRAVVADGRSSPTGGRGRPGTPQSPVV</sequence>
<evidence type="ECO:0000313" key="2">
    <source>
        <dbReference type="EMBL" id="GAB97373.1"/>
    </source>
</evidence>
<comment type="caution">
    <text evidence="2">The sequence shown here is derived from an EMBL/GenBank/DDBJ whole genome shotgun (WGS) entry which is preliminary data.</text>
</comment>
<name>K6VMD9_9MICO</name>
<dbReference type="STRING" id="1184609.KILIM_066_00140"/>
<accession>K6VMD9</accession>
<keyword evidence="3" id="KW-1185">Reference proteome</keyword>
<proteinExistence type="predicted"/>
<protein>
    <submittedName>
        <fullName evidence="2">Uncharacterized protein</fullName>
    </submittedName>
</protein>